<evidence type="ECO:0000256" key="2">
    <source>
        <dbReference type="ARBA" id="ARBA00007937"/>
    </source>
</evidence>
<accession>A0AAV5J9W4</accession>
<evidence type="ECO:0000256" key="9">
    <source>
        <dbReference type="ARBA" id="ARBA00023264"/>
    </source>
</evidence>
<dbReference type="EMBL" id="BPVZ01000030">
    <property type="protein sequence ID" value="GKV09256.1"/>
    <property type="molecule type" value="Genomic_DNA"/>
</dbReference>
<gene>
    <name evidence="13" type="ORF">SLEP1_g20781</name>
</gene>
<keyword evidence="7 11" id="KW-0472">Membrane</keyword>
<protein>
    <recommendedName>
        <fullName evidence="12">Phospholipid/glycerol acyltransferase domain-containing protein</fullName>
    </recommendedName>
</protein>
<keyword evidence="4" id="KW-0808">Transferase</keyword>
<evidence type="ECO:0000256" key="11">
    <source>
        <dbReference type="SAM" id="Phobius"/>
    </source>
</evidence>
<comment type="caution">
    <text evidence="13">The sequence shown here is derived from an EMBL/GenBank/DDBJ whole genome shotgun (WGS) entry which is preliminary data.</text>
</comment>
<dbReference type="GO" id="GO:0016791">
    <property type="term" value="F:phosphatase activity"/>
    <property type="evidence" value="ECO:0007669"/>
    <property type="project" value="TreeGrafter"/>
</dbReference>
<evidence type="ECO:0000256" key="8">
    <source>
        <dbReference type="ARBA" id="ARBA00023209"/>
    </source>
</evidence>
<evidence type="ECO:0000256" key="1">
    <source>
        <dbReference type="ARBA" id="ARBA00004141"/>
    </source>
</evidence>
<dbReference type="Pfam" id="PF01553">
    <property type="entry name" value="Acyltransferase"/>
    <property type="match status" value="1"/>
</dbReference>
<name>A0AAV5J9W4_9ROSI</name>
<feature type="transmembrane region" description="Helical" evidence="11">
    <location>
        <begin position="273"/>
        <end position="295"/>
    </location>
</feature>
<dbReference type="GO" id="GO:0008654">
    <property type="term" value="P:phospholipid biosynthetic process"/>
    <property type="evidence" value="ECO:0007669"/>
    <property type="project" value="UniProtKB-KW"/>
</dbReference>
<dbReference type="GO" id="GO:0090447">
    <property type="term" value="F:glycerol-3-phosphate 2-O-acyltransferase activity"/>
    <property type="evidence" value="ECO:0007669"/>
    <property type="project" value="TreeGrafter"/>
</dbReference>
<keyword evidence="8" id="KW-0443">Lipid metabolism</keyword>
<comment type="subcellular location">
    <subcellularLocation>
        <location evidence="1">Membrane</location>
        <topology evidence="1">Multi-pass membrane protein</topology>
    </subcellularLocation>
</comment>
<keyword evidence="3" id="KW-0444">Lipid biosynthesis</keyword>
<dbReference type="SMART" id="SM00563">
    <property type="entry name" value="PlsC"/>
    <property type="match status" value="1"/>
</dbReference>
<dbReference type="InterPro" id="IPR002123">
    <property type="entry name" value="Plipid/glycerol_acylTrfase"/>
</dbReference>
<evidence type="ECO:0000256" key="10">
    <source>
        <dbReference type="ARBA" id="ARBA00023315"/>
    </source>
</evidence>
<dbReference type="InterPro" id="IPR056462">
    <property type="entry name" value="HAD_RAM2/GPAT1-8"/>
</dbReference>
<dbReference type="Pfam" id="PF23270">
    <property type="entry name" value="HAD_RAM2_N"/>
    <property type="match status" value="1"/>
</dbReference>
<dbReference type="CDD" id="cd06551">
    <property type="entry name" value="LPLAT"/>
    <property type="match status" value="1"/>
</dbReference>
<reference evidence="13 14" key="1">
    <citation type="journal article" date="2021" name="Commun. Biol.">
        <title>The genome of Shorea leprosula (Dipterocarpaceae) highlights the ecological relevance of drought in aseasonal tropical rainforests.</title>
        <authorList>
            <person name="Ng K.K.S."/>
            <person name="Kobayashi M.J."/>
            <person name="Fawcett J.A."/>
            <person name="Hatakeyama M."/>
            <person name="Paape T."/>
            <person name="Ng C.H."/>
            <person name="Ang C.C."/>
            <person name="Tnah L.H."/>
            <person name="Lee C.T."/>
            <person name="Nishiyama T."/>
            <person name="Sese J."/>
            <person name="O'Brien M.J."/>
            <person name="Copetti D."/>
            <person name="Mohd Noor M.I."/>
            <person name="Ong R.C."/>
            <person name="Putra M."/>
            <person name="Sireger I.Z."/>
            <person name="Indrioko S."/>
            <person name="Kosugi Y."/>
            <person name="Izuno A."/>
            <person name="Isagi Y."/>
            <person name="Lee S.L."/>
            <person name="Shimizu K.K."/>
        </authorList>
    </citation>
    <scope>NUCLEOTIDE SEQUENCE [LARGE SCALE GENOMIC DNA]</scope>
    <source>
        <strain evidence="13">214</strain>
    </source>
</reference>
<organism evidence="13 14">
    <name type="scientific">Rubroshorea leprosula</name>
    <dbReference type="NCBI Taxonomy" id="152421"/>
    <lineage>
        <taxon>Eukaryota</taxon>
        <taxon>Viridiplantae</taxon>
        <taxon>Streptophyta</taxon>
        <taxon>Embryophyta</taxon>
        <taxon>Tracheophyta</taxon>
        <taxon>Spermatophyta</taxon>
        <taxon>Magnoliopsida</taxon>
        <taxon>eudicotyledons</taxon>
        <taxon>Gunneridae</taxon>
        <taxon>Pentapetalae</taxon>
        <taxon>rosids</taxon>
        <taxon>malvids</taxon>
        <taxon>Malvales</taxon>
        <taxon>Dipterocarpaceae</taxon>
        <taxon>Rubroshorea</taxon>
    </lineage>
</organism>
<keyword evidence="6 11" id="KW-1133">Transmembrane helix</keyword>
<dbReference type="Proteomes" id="UP001054252">
    <property type="component" value="Unassembled WGS sequence"/>
</dbReference>
<dbReference type="SUPFAM" id="SSF69593">
    <property type="entry name" value="Glycerol-3-phosphate (1)-acyltransferase"/>
    <property type="match status" value="1"/>
</dbReference>
<dbReference type="GO" id="GO:0010143">
    <property type="term" value="P:cutin biosynthetic process"/>
    <property type="evidence" value="ECO:0007669"/>
    <property type="project" value="TreeGrafter"/>
</dbReference>
<evidence type="ECO:0000313" key="14">
    <source>
        <dbReference type="Proteomes" id="UP001054252"/>
    </source>
</evidence>
<evidence type="ECO:0000313" key="13">
    <source>
        <dbReference type="EMBL" id="GKV09256.1"/>
    </source>
</evidence>
<evidence type="ECO:0000259" key="12">
    <source>
        <dbReference type="SMART" id="SM00563"/>
    </source>
</evidence>
<dbReference type="GO" id="GO:0016020">
    <property type="term" value="C:membrane"/>
    <property type="evidence" value="ECO:0007669"/>
    <property type="project" value="UniProtKB-SubCell"/>
</dbReference>
<dbReference type="PANTHER" id="PTHR15486:SF65">
    <property type="entry name" value="GLYCEROL-3-PHOSPHATE ACYLTRANSFERASE"/>
    <property type="match status" value="1"/>
</dbReference>
<evidence type="ECO:0000256" key="7">
    <source>
        <dbReference type="ARBA" id="ARBA00023136"/>
    </source>
</evidence>
<evidence type="ECO:0000256" key="5">
    <source>
        <dbReference type="ARBA" id="ARBA00022692"/>
    </source>
</evidence>
<keyword evidence="5 11" id="KW-0812">Transmembrane</keyword>
<keyword evidence="8" id="KW-0594">Phospholipid biosynthesis</keyword>
<evidence type="ECO:0000256" key="3">
    <source>
        <dbReference type="ARBA" id="ARBA00022516"/>
    </source>
</evidence>
<proteinExistence type="inferred from homology"/>
<dbReference type="PANTHER" id="PTHR15486">
    <property type="entry name" value="ANCIENT UBIQUITOUS PROTEIN"/>
    <property type="match status" value="1"/>
</dbReference>
<evidence type="ECO:0000256" key="4">
    <source>
        <dbReference type="ARBA" id="ARBA00022679"/>
    </source>
</evidence>
<keyword evidence="10" id="KW-0012">Acyltransferase</keyword>
<feature type="transmembrane region" description="Helical" evidence="11">
    <location>
        <begin position="64"/>
        <end position="91"/>
    </location>
</feature>
<keyword evidence="14" id="KW-1185">Reference proteome</keyword>
<keyword evidence="9" id="KW-1208">Phospholipid metabolism</keyword>
<sequence length="522" mass="58460">MATKSHPLRALVLFESYIRNSVRSSHPQNATQLRFQKHALDRSLLSNKTMIFHLEDALLKSSSLFPYFMLVAFQAGGLFRALALLLLYPLVLMAGKELATKIMVFVCFVGIRKHEFKIGNAVLPKFFLEDVGWEGFDVVMSCERRIAVSDLPSVMVEGFVKDYLGIEAVCGRGLKVVNGYFVGLMEETKEDGVVNELFFDKKTTSRAIGFGCCNCNSSLHRRLFSHCKVGNTRDEVYLVTEADKGSWKILPRAKYPKPLIFHDGRLAFRPTPLATLVMFMWLPFGFVLCIMRYGAGKLLAYKLQSSITAWLGIKTTTSKLSDTSRGQGKAAGGKLYVCNHRTLLDPVFLSIVLMKPITAVTYSLSKFSEVISPIKTVRLTRNREKDRNTMERMLRKGNLVVCPEGTTCREPYLLRFSPLFAEITDEIVPIAIDVQVSMFYGSTASGHKGLDSVFHLINPNPRYYIKILDRLPSSYTCSSGGKSRVEVANHVQQVIAEANGFQCTSLTRKDKYKILAGNDGTV</sequence>
<feature type="domain" description="Phospholipid/glycerol acyltransferase" evidence="12">
    <location>
        <begin position="334"/>
        <end position="435"/>
    </location>
</feature>
<dbReference type="AlphaFoldDB" id="A0AAV5J9W4"/>
<evidence type="ECO:0000256" key="6">
    <source>
        <dbReference type="ARBA" id="ARBA00022989"/>
    </source>
</evidence>
<comment type="similarity">
    <text evidence="2">Belongs to the GPAT/DAPAT family.</text>
</comment>